<feature type="coiled-coil region" evidence="1">
    <location>
        <begin position="158"/>
        <end position="185"/>
    </location>
</feature>
<evidence type="ECO:0000313" key="3">
    <source>
        <dbReference type="Proteomes" id="UP000694891"/>
    </source>
</evidence>
<proteinExistence type="predicted"/>
<sequence length="279" mass="31484">MDSLTESEMTQISRLQRDAGVQMLSCHFSWPEFSDERRGFHQEFVYDVATFAADRGFSWSNVIRAAVTAKDMFPQLDDLNGNKLLSMLRDVLCERLPNLTPVHRHELTQYLTDTCFTRQRLFQAVVDGAADVSIVQLHLEVQLPPTPCPLVQGTDLHEGEAQQDLAKVTSELQQKEEELRSLREGSWFTLSKAGMPEDEHLDKQSILEVVHATLRTTKEQIEASLNQEVTLLGEILQLKVQHAALATGRHHNTGHTSRRPDTPAKAKHKTRVKDTGNAV</sequence>
<feature type="region of interest" description="Disordered" evidence="2">
    <location>
        <begin position="248"/>
        <end position="279"/>
    </location>
</feature>
<keyword evidence="3" id="KW-1185">Reference proteome</keyword>
<dbReference type="AlphaFoldDB" id="A0A9Y4NEX0"/>
<protein>
    <submittedName>
        <fullName evidence="4">Uncharacterized protein C8orf74 homolog</fullName>
    </submittedName>
</protein>
<evidence type="ECO:0000313" key="4">
    <source>
        <dbReference type="RefSeq" id="XP_008295999.1"/>
    </source>
</evidence>
<dbReference type="CTD" id="103185790"/>
<evidence type="ECO:0000256" key="1">
    <source>
        <dbReference type="SAM" id="Coils"/>
    </source>
</evidence>
<reference evidence="4" key="1">
    <citation type="submission" date="2025-08" db="UniProtKB">
        <authorList>
            <consortium name="RefSeq"/>
        </authorList>
    </citation>
    <scope>IDENTIFICATION</scope>
</reference>
<name>A0A9Y4NEX0_9TELE</name>
<dbReference type="RefSeq" id="XP_008295999.1">
    <property type="nucleotide sequence ID" value="XM_008297777.1"/>
</dbReference>
<keyword evidence="1" id="KW-0175">Coiled coil</keyword>
<feature type="compositionally biased region" description="Basic residues" evidence="2">
    <location>
        <begin position="248"/>
        <end position="257"/>
    </location>
</feature>
<evidence type="ECO:0000256" key="2">
    <source>
        <dbReference type="SAM" id="MobiDB-lite"/>
    </source>
</evidence>
<gene>
    <name evidence="4" type="primary">cunh8orf74</name>
</gene>
<dbReference type="InterPro" id="IPR032727">
    <property type="entry name" value="CLAMP"/>
</dbReference>
<dbReference type="PANTHER" id="PTHR28457:SF2">
    <property type="entry name" value="SIMILAR TO 4930578I06RIK PROTEIN"/>
    <property type="match status" value="1"/>
</dbReference>
<accession>A0A9Y4NEX0</accession>
<organism evidence="3 4">
    <name type="scientific">Stegastes partitus</name>
    <name type="common">bicolor damselfish</name>
    <dbReference type="NCBI Taxonomy" id="144197"/>
    <lineage>
        <taxon>Eukaryota</taxon>
        <taxon>Metazoa</taxon>
        <taxon>Chordata</taxon>
        <taxon>Craniata</taxon>
        <taxon>Vertebrata</taxon>
        <taxon>Euteleostomi</taxon>
        <taxon>Actinopterygii</taxon>
        <taxon>Neopterygii</taxon>
        <taxon>Teleostei</taxon>
        <taxon>Neoteleostei</taxon>
        <taxon>Acanthomorphata</taxon>
        <taxon>Ovalentaria</taxon>
        <taxon>Pomacentridae</taxon>
        <taxon>Stegastes</taxon>
    </lineage>
</organism>
<dbReference type="PANTHER" id="PTHR28457">
    <property type="entry name" value="COILED-COIL DOMAIN-CONTAINING PROTEIN 189"/>
    <property type="match status" value="1"/>
</dbReference>
<dbReference type="Proteomes" id="UP000694891">
    <property type="component" value="Unplaced"/>
</dbReference>